<dbReference type="PANTHER" id="PTHR13232">
    <property type="entry name" value="NAD(P)H-HYDRATE EPIMERASE"/>
    <property type="match status" value="1"/>
</dbReference>
<keyword evidence="5 10" id="KW-0547">Nucleotide-binding</keyword>
<comment type="cofactor">
    <cofactor evidence="10">
        <name>K(+)</name>
        <dbReference type="ChEBI" id="CHEBI:29103"/>
    </cofactor>
    <text evidence="10">Binds 1 potassium ion per subunit.</text>
</comment>
<feature type="binding site" evidence="10">
    <location>
        <begin position="147"/>
        <end position="153"/>
    </location>
    <ligand>
        <name>(6S)-NADPHX</name>
        <dbReference type="ChEBI" id="CHEBI:64076"/>
    </ligand>
</feature>
<comment type="catalytic activity">
    <reaction evidence="2 10">
        <text>(6R)-NADPHX = (6S)-NADPHX</text>
        <dbReference type="Rhea" id="RHEA:32227"/>
        <dbReference type="ChEBI" id="CHEBI:64076"/>
        <dbReference type="ChEBI" id="CHEBI:64077"/>
        <dbReference type="EC" id="5.1.99.6"/>
    </reaction>
</comment>
<dbReference type="Gene3D" id="3.40.50.10260">
    <property type="entry name" value="YjeF N-terminal domain"/>
    <property type="match status" value="1"/>
</dbReference>
<comment type="caution">
    <text evidence="10">Lacks conserved residue(s) required for the propagation of feature annotation.</text>
</comment>
<evidence type="ECO:0000313" key="12">
    <source>
        <dbReference type="EMBL" id="QDV39074.1"/>
    </source>
</evidence>
<keyword evidence="13" id="KW-1185">Reference proteome</keyword>
<dbReference type="InterPro" id="IPR032976">
    <property type="entry name" value="YJEFN_prot_NAXE-like"/>
</dbReference>
<feature type="binding site" evidence="10">
    <location>
        <position position="179"/>
    </location>
    <ligand>
        <name>K(+)</name>
        <dbReference type="ChEBI" id="CHEBI:29103"/>
    </ligand>
</feature>
<feature type="domain" description="YjeF N-terminal" evidence="11">
    <location>
        <begin position="25"/>
        <end position="233"/>
    </location>
</feature>
<dbReference type="InterPro" id="IPR036652">
    <property type="entry name" value="YjeF_N_dom_sf"/>
</dbReference>
<evidence type="ECO:0000256" key="4">
    <source>
        <dbReference type="ARBA" id="ARBA00022723"/>
    </source>
</evidence>
<evidence type="ECO:0000256" key="5">
    <source>
        <dbReference type="ARBA" id="ARBA00022741"/>
    </source>
</evidence>
<keyword evidence="4 10" id="KW-0479">Metal-binding</keyword>
<name>A0A518HDZ9_9BACT</name>
<sequence length="239" mass="25199">MGRRRHLAPGDDPVTTLRPLSRDEVRRIDGRAAEELGLPTIVLMENAGRGAAGLLVGARESGPARVLVLCGPGNNGGDGAVVARHLDAWGWPVRVRWTVPDDRLRGDPALQRSVLGRAGFDQGTIADPSAIDEDLRWADWVVDALLGTGLAREVEGPIRAIIEAVNASGTPVLALDLPSGLDCDTGRPLGEAIRARMTATFVSSKLGFDAPGASGYTGEVRVVDIGVPGLLLEPFRPRA</sequence>
<dbReference type="PANTHER" id="PTHR13232:SF10">
    <property type="entry name" value="NAD(P)H-HYDRATE EPIMERASE"/>
    <property type="match status" value="1"/>
</dbReference>
<feature type="binding site" evidence="10">
    <location>
        <begin position="74"/>
        <end position="78"/>
    </location>
    <ligand>
        <name>(6S)-NADPHX</name>
        <dbReference type="ChEBI" id="CHEBI:64076"/>
    </ligand>
</feature>
<dbReference type="SUPFAM" id="SSF64153">
    <property type="entry name" value="YjeF N-terminal domain-like"/>
    <property type="match status" value="1"/>
</dbReference>
<keyword evidence="9 10" id="KW-0413">Isomerase</keyword>
<evidence type="ECO:0000256" key="8">
    <source>
        <dbReference type="ARBA" id="ARBA00023027"/>
    </source>
</evidence>
<dbReference type="EMBL" id="CP036426">
    <property type="protein sequence ID" value="QDV39074.1"/>
    <property type="molecule type" value="Genomic_DNA"/>
</dbReference>
<gene>
    <name evidence="12" type="primary">nnr_2</name>
    <name evidence="10" type="synonym">nnrE</name>
    <name evidence="12" type="ORF">ElP_70370</name>
</gene>
<evidence type="ECO:0000256" key="10">
    <source>
        <dbReference type="HAMAP-Rule" id="MF_01966"/>
    </source>
</evidence>
<dbReference type="GO" id="GO:0052856">
    <property type="term" value="F:NAD(P)HX epimerase activity"/>
    <property type="evidence" value="ECO:0007669"/>
    <property type="project" value="UniProtKB-UniRule"/>
</dbReference>
<dbReference type="Proteomes" id="UP000317835">
    <property type="component" value="Chromosome"/>
</dbReference>
<dbReference type="GO" id="GO:0000166">
    <property type="term" value="F:nucleotide binding"/>
    <property type="evidence" value="ECO:0007669"/>
    <property type="project" value="UniProtKB-KW"/>
</dbReference>
<comment type="catalytic activity">
    <reaction evidence="1 10">
        <text>(6R)-NADHX = (6S)-NADHX</text>
        <dbReference type="Rhea" id="RHEA:32215"/>
        <dbReference type="ChEBI" id="CHEBI:64074"/>
        <dbReference type="ChEBI" id="CHEBI:64075"/>
        <dbReference type="EC" id="5.1.99.6"/>
    </reaction>
</comment>
<keyword evidence="7 10" id="KW-0630">Potassium</keyword>
<dbReference type="GO" id="GO:0046872">
    <property type="term" value="F:metal ion binding"/>
    <property type="evidence" value="ECO:0007669"/>
    <property type="project" value="UniProtKB-KW"/>
</dbReference>
<evidence type="ECO:0000256" key="7">
    <source>
        <dbReference type="ARBA" id="ARBA00022958"/>
    </source>
</evidence>
<dbReference type="PROSITE" id="PS51385">
    <property type="entry name" value="YJEF_N"/>
    <property type="match status" value="1"/>
</dbReference>
<dbReference type="AlphaFoldDB" id="A0A518HDZ9"/>
<comment type="function">
    <text evidence="10">Catalyzes the epimerization of the S- and R-forms of NAD(P)HX, a damaged form of NAD(P)H that is a result of enzymatic or heat-dependent hydration. This is a prerequisite for the S-specific NAD(P)H-hydrate dehydratase to allow the repair of both epimers of NAD(P)HX.</text>
</comment>
<accession>A0A518HDZ9</accession>
<feature type="binding site" evidence="10">
    <location>
        <position position="143"/>
    </location>
    <ligand>
        <name>K(+)</name>
        <dbReference type="ChEBI" id="CHEBI:29103"/>
    </ligand>
</feature>
<evidence type="ECO:0000256" key="9">
    <source>
        <dbReference type="ARBA" id="ARBA00023235"/>
    </source>
</evidence>
<evidence type="ECO:0000256" key="2">
    <source>
        <dbReference type="ARBA" id="ARBA00000909"/>
    </source>
</evidence>
<dbReference type="HAMAP" id="MF_01966">
    <property type="entry name" value="NADHX_epimerase"/>
    <property type="match status" value="1"/>
</dbReference>
<reference evidence="12 13" key="1">
    <citation type="submission" date="2019-02" db="EMBL/GenBank/DDBJ databases">
        <title>Deep-cultivation of Planctomycetes and their phenomic and genomic characterization uncovers novel biology.</title>
        <authorList>
            <person name="Wiegand S."/>
            <person name="Jogler M."/>
            <person name="Boedeker C."/>
            <person name="Pinto D."/>
            <person name="Vollmers J."/>
            <person name="Rivas-Marin E."/>
            <person name="Kohn T."/>
            <person name="Peeters S.H."/>
            <person name="Heuer A."/>
            <person name="Rast P."/>
            <person name="Oberbeckmann S."/>
            <person name="Bunk B."/>
            <person name="Jeske O."/>
            <person name="Meyerdierks A."/>
            <person name="Storesund J.E."/>
            <person name="Kallscheuer N."/>
            <person name="Luecker S."/>
            <person name="Lage O.M."/>
            <person name="Pohl T."/>
            <person name="Merkel B.J."/>
            <person name="Hornburger P."/>
            <person name="Mueller R.-W."/>
            <person name="Bruemmer F."/>
            <person name="Labrenz M."/>
            <person name="Spormann A.M."/>
            <person name="Op den Camp H."/>
            <person name="Overmann J."/>
            <person name="Amann R."/>
            <person name="Jetten M.S.M."/>
            <person name="Mascher T."/>
            <person name="Medema M.H."/>
            <person name="Devos D.P."/>
            <person name="Kaster A.-K."/>
            <person name="Ovreas L."/>
            <person name="Rohde M."/>
            <person name="Galperin M.Y."/>
            <person name="Jogler C."/>
        </authorList>
    </citation>
    <scope>NUCLEOTIDE SEQUENCE [LARGE SCALE GENOMIC DNA]</scope>
    <source>
        <strain evidence="12 13">ElP</strain>
    </source>
</reference>
<evidence type="ECO:0000313" key="13">
    <source>
        <dbReference type="Proteomes" id="UP000317835"/>
    </source>
</evidence>
<dbReference type="EC" id="5.1.99.6" evidence="3 10"/>
<feature type="binding site" evidence="10">
    <location>
        <position position="176"/>
    </location>
    <ligand>
        <name>(6S)-NADPHX</name>
        <dbReference type="ChEBI" id="CHEBI:64076"/>
    </ligand>
</feature>
<dbReference type="InterPro" id="IPR004443">
    <property type="entry name" value="YjeF_N_dom"/>
</dbReference>
<proteinExistence type="inferred from homology"/>
<dbReference type="OrthoDB" id="9806925at2"/>
<evidence type="ECO:0000259" key="11">
    <source>
        <dbReference type="PROSITE" id="PS51385"/>
    </source>
</evidence>
<feature type="binding site" evidence="10">
    <location>
        <position position="75"/>
    </location>
    <ligand>
        <name>K(+)</name>
        <dbReference type="ChEBI" id="CHEBI:29103"/>
    </ligand>
</feature>
<keyword evidence="8 10" id="KW-0520">NAD</keyword>
<comment type="similarity">
    <text evidence="10">Belongs to the NnrE/AIBP family.</text>
</comment>
<keyword evidence="6 10" id="KW-0521">NADP</keyword>
<evidence type="ECO:0000256" key="3">
    <source>
        <dbReference type="ARBA" id="ARBA00012228"/>
    </source>
</evidence>
<dbReference type="Pfam" id="PF03853">
    <property type="entry name" value="YjeF_N"/>
    <property type="match status" value="1"/>
</dbReference>
<evidence type="ECO:0000256" key="1">
    <source>
        <dbReference type="ARBA" id="ARBA00000013"/>
    </source>
</evidence>
<organism evidence="12 13">
    <name type="scientific">Tautonia plasticadhaerens</name>
    <dbReference type="NCBI Taxonomy" id="2527974"/>
    <lineage>
        <taxon>Bacteria</taxon>
        <taxon>Pseudomonadati</taxon>
        <taxon>Planctomycetota</taxon>
        <taxon>Planctomycetia</taxon>
        <taxon>Isosphaerales</taxon>
        <taxon>Isosphaeraceae</taxon>
        <taxon>Tautonia</taxon>
    </lineage>
</organism>
<dbReference type="NCBIfam" id="TIGR00197">
    <property type="entry name" value="yjeF_nterm"/>
    <property type="match status" value="1"/>
</dbReference>
<evidence type="ECO:0000256" key="6">
    <source>
        <dbReference type="ARBA" id="ARBA00022857"/>
    </source>
</evidence>
<protein>
    <recommendedName>
        <fullName evidence="3 10">NAD(P)H-hydrate epimerase</fullName>
        <ecNumber evidence="3 10">5.1.99.6</ecNumber>
    </recommendedName>
    <alternativeName>
        <fullName evidence="10">NAD(P)HX epimerase</fullName>
    </alternativeName>
</protein>
<dbReference type="KEGG" id="tpla:ElP_70370"/>